<feature type="region of interest" description="Disordered" evidence="1">
    <location>
        <begin position="86"/>
        <end position="107"/>
    </location>
</feature>
<organism evidence="2 3">
    <name type="scientific">Mycena rosella</name>
    <name type="common">Pink bonnet</name>
    <name type="synonym">Agaricus rosellus</name>
    <dbReference type="NCBI Taxonomy" id="1033263"/>
    <lineage>
        <taxon>Eukaryota</taxon>
        <taxon>Fungi</taxon>
        <taxon>Dikarya</taxon>
        <taxon>Basidiomycota</taxon>
        <taxon>Agaricomycotina</taxon>
        <taxon>Agaricomycetes</taxon>
        <taxon>Agaricomycetidae</taxon>
        <taxon>Agaricales</taxon>
        <taxon>Marasmiineae</taxon>
        <taxon>Mycenaceae</taxon>
        <taxon>Mycena</taxon>
    </lineage>
</organism>
<evidence type="ECO:0000313" key="3">
    <source>
        <dbReference type="Proteomes" id="UP001221757"/>
    </source>
</evidence>
<dbReference type="AlphaFoldDB" id="A0AAD7M6H5"/>
<evidence type="ECO:0000313" key="2">
    <source>
        <dbReference type="EMBL" id="KAJ7703735.1"/>
    </source>
</evidence>
<accession>A0AAD7M6H5</accession>
<sequence length="367" mass="40571">MAAPRLTLNPHLETCPDFTDAAFKSTRDLIVAGASLGTPMTDAEAAAHMATGWNTARDARKPLWDAQVQADADQAAADAAALTAQEEADRTAADAAAEAERAEAEKKKPKLGDFDKTLLIPDFLGPRASNFAKKKLDDKEYVELWYWTREGCLDAEAHRGGVEADESFGITQVGSTLSLKPLTAYKASKKVVRDEDLSWAQLTVAKTGFLAAIEAAGWPVEHRAALASFFYAIENHDTRMNHDDYADAILVIYAARSRRFWHDMLAQGRGFNLALINEKLLGQISQEFHNKLRNSGYRAVRVFTPPVVSFTDVCSSFHFIFPPLSLHNHFPMHANNAPPRESRTPHANNAPPTRITHLTRITHPSRE</sequence>
<dbReference type="EMBL" id="JARKIE010000012">
    <property type="protein sequence ID" value="KAJ7703735.1"/>
    <property type="molecule type" value="Genomic_DNA"/>
</dbReference>
<comment type="caution">
    <text evidence="2">The sequence shown here is derived from an EMBL/GenBank/DDBJ whole genome shotgun (WGS) entry which is preliminary data.</text>
</comment>
<reference evidence="2" key="1">
    <citation type="submission" date="2023-03" db="EMBL/GenBank/DDBJ databases">
        <title>Massive genome expansion in bonnet fungi (Mycena s.s.) driven by repeated elements and novel gene families across ecological guilds.</title>
        <authorList>
            <consortium name="Lawrence Berkeley National Laboratory"/>
            <person name="Harder C.B."/>
            <person name="Miyauchi S."/>
            <person name="Viragh M."/>
            <person name="Kuo A."/>
            <person name="Thoen E."/>
            <person name="Andreopoulos B."/>
            <person name="Lu D."/>
            <person name="Skrede I."/>
            <person name="Drula E."/>
            <person name="Henrissat B."/>
            <person name="Morin E."/>
            <person name="Kohler A."/>
            <person name="Barry K."/>
            <person name="LaButti K."/>
            <person name="Morin E."/>
            <person name="Salamov A."/>
            <person name="Lipzen A."/>
            <person name="Mereny Z."/>
            <person name="Hegedus B."/>
            <person name="Baldrian P."/>
            <person name="Stursova M."/>
            <person name="Weitz H."/>
            <person name="Taylor A."/>
            <person name="Grigoriev I.V."/>
            <person name="Nagy L.G."/>
            <person name="Martin F."/>
            <person name="Kauserud H."/>
        </authorList>
    </citation>
    <scope>NUCLEOTIDE SEQUENCE</scope>
    <source>
        <strain evidence="2">CBHHK067</strain>
    </source>
</reference>
<evidence type="ECO:0000256" key="1">
    <source>
        <dbReference type="SAM" id="MobiDB-lite"/>
    </source>
</evidence>
<name>A0AAD7M6H5_MYCRO</name>
<feature type="compositionally biased region" description="Basic and acidic residues" evidence="1">
    <location>
        <begin position="87"/>
        <end position="107"/>
    </location>
</feature>
<gene>
    <name evidence="2" type="ORF">B0H17DRAFT_1127336</name>
</gene>
<protein>
    <submittedName>
        <fullName evidence="2">Uncharacterized protein</fullName>
    </submittedName>
</protein>
<keyword evidence="3" id="KW-1185">Reference proteome</keyword>
<dbReference type="Proteomes" id="UP001221757">
    <property type="component" value="Unassembled WGS sequence"/>
</dbReference>
<feature type="region of interest" description="Disordered" evidence="1">
    <location>
        <begin position="332"/>
        <end position="367"/>
    </location>
</feature>
<proteinExistence type="predicted"/>